<dbReference type="PANTHER" id="PTHR46254">
    <property type="entry name" value="PROTEIN GVQW1-RELATED"/>
    <property type="match status" value="1"/>
</dbReference>
<organism evidence="2 3">
    <name type="scientific">Piliocolobus tephrosceles</name>
    <name type="common">Ugandan red Colobus</name>
    <dbReference type="NCBI Taxonomy" id="591936"/>
    <lineage>
        <taxon>Eukaryota</taxon>
        <taxon>Metazoa</taxon>
        <taxon>Chordata</taxon>
        <taxon>Craniata</taxon>
        <taxon>Vertebrata</taxon>
        <taxon>Euteleostomi</taxon>
        <taxon>Mammalia</taxon>
        <taxon>Eutheria</taxon>
        <taxon>Euarchontoglires</taxon>
        <taxon>Primates</taxon>
        <taxon>Haplorrhini</taxon>
        <taxon>Catarrhini</taxon>
        <taxon>Cercopithecidae</taxon>
        <taxon>Colobinae</taxon>
        <taxon>Piliocolobus</taxon>
    </lineage>
</organism>
<keyword evidence="1" id="KW-0812">Transmembrane</keyword>
<feature type="transmembrane region" description="Helical" evidence="1">
    <location>
        <begin position="6"/>
        <end position="22"/>
    </location>
</feature>
<reference evidence="2" key="1">
    <citation type="submission" date="2025-08" db="UniProtKB">
        <authorList>
            <consortium name="Ensembl"/>
        </authorList>
    </citation>
    <scope>IDENTIFICATION</scope>
</reference>
<sequence>PGYDIVLYFTVLFNFIIFFLETRSCSISQASVQWCNHGSLQPQLPRLKGSSHLSLLSSWDYRCTPPCPAKFLTCFKERKSHYVAQVDLELLASSNSPALASQSTGITGVSHHACNVYDRSLKAV</sequence>
<keyword evidence="1" id="KW-1133">Transmembrane helix</keyword>
<dbReference type="Proteomes" id="UP000694416">
    <property type="component" value="Unplaced"/>
</dbReference>
<accession>A0A8C9LHR1</accession>
<dbReference type="AlphaFoldDB" id="A0A8C9LHR1"/>
<evidence type="ECO:0000313" key="2">
    <source>
        <dbReference type="Ensembl" id="ENSPTEP00000001800.1"/>
    </source>
</evidence>
<reference evidence="2" key="2">
    <citation type="submission" date="2025-09" db="UniProtKB">
        <authorList>
            <consortium name="Ensembl"/>
        </authorList>
    </citation>
    <scope>IDENTIFICATION</scope>
</reference>
<dbReference type="PRINTS" id="PR02045">
    <property type="entry name" value="F138DOMAIN"/>
</dbReference>
<evidence type="ECO:0000313" key="3">
    <source>
        <dbReference type="Proteomes" id="UP000694416"/>
    </source>
</evidence>
<dbReference type="Ensembl" id="ENSPTET00000002695.1">
    <property type="protein sequence ID" value="ENSPTEP00000001800.1"/>
    <property type="gene ID" value="ENSPTEG00000002036.1"/>
</dbReference>
<proteinExistence type="predicted"/>
<evidence type="ECO:0000256" key="1">
    <source>
        <dbReference type="SAM" id="Phobius"/>
    </source>
</evidence>
<keyword evidence="3" id="KW-1185">Reference proteome</keyword>
<keyword evidence="1" id="KW-0472">Membrane</keyword>
<name>A0A8C9LHR1_9PRIM</name>
<protein>
    <submittedName>
        <fullName evidence="2">Uncharacterized protein</fullName>
    </submittedName>
</protein>